<sequence length="384" mass="42460">MTTTAGLDRRQWMLAAGLAAAGVGAQAGANLGSRPLALPAPADAAHGHHLRIAFGSCAKQSKPQPIWAAVRAARPDLFLFLGDNLYADAKDADTLRKRYAEFRTAEALQAFRRDVPHLAIWDDHDFGDDDVGTEYAFKALSQQLFCDEWNEPADSPRRTRPGIYEAYRIERGGRTVQLLMLDLRFNRTALVADPSLKQGYAAMYAKAKLGGGAMKGWYVPNLDPAATLLGEAQWAWLADRLAEPADVRILCSSVQLAAEGTGWEGWNNFPLERQRLVDLIREKRAEGVVVVSGDMHYADLSRWDTPASYPLWDLTSSGLTEVWDIPTPNARRVGSVYADLNFGLVDLDFSTPVPTLQLSIRDVKGDTRLQHRLSLDQLRFPSKA</sequence>
<proteinExistence type="predicted"/>
<dbReference type="SUPFAM" id="SSF56300">
    <property type="entry name" value="Metallo-dependent phosphatases"/>
    <property type="match status" value="1"/>
</dbReference>
<dbReference type="InterPro" id="IPR006311">
    <property type="entry name" value="TAT_signal"/>
</dbReference>
<dbReference type="RefSeq" id="WP_394385870.1">
    <property type="nucleotide sequence ID" value="NZ_JBIGIB010000004.1"/>
</dbReference>
<dbReference type="PROSITE" id="PS51318">
    <property type="entry name" value="TAT"/>
    <property type="match status" value="1"/>
</dbReference>
<dbReference type="InterPro" id="IPR018946">
    <property type="entry name" value="PhoD-like_MPP"/>
</dbReference>
<keyword evidence="3" id="KW-1185">Reference proteome</keyword>
<organism evidence="2 3">
    <name type="scientific">Pelomonas baiyunensis</name>
    <dbReference type="NCBI Taxonomy" id="3299026"/>
    <lineage>
        <taxon>Bacteria</taxon>
        <taxon>Pseudomonadati</taxon>
        <taxon>Pseudomonadota</taxon>
        <taxon>Betaproteobacteria</taxon>
        <taxon>Burkholderiales</taxon>
        <taxon>Sphaerotilaceae</taxon>
        <taxon>Roseateles</taxon>
    </lineage>
</organism>
<dbReference type="Proteomes" id="UP001606303">
    <property type="component" value="Unassembled WGS sequence"/>
</dbReference>
<dbReference type="PANTHER" id="PTHR33987">
    <property type="entry name" value="CALCINEURIN-LIKE METALLO-PHOSPHOESTERASE SUPERFAMILY PROTEIN"/>
    <property type="match status" value="1"/>
</dbReference>
<dbReference type="EMBL" id="JBIGIB010000004">
    <property type="protein sequence ID" value="MFG6467999.1"/>
    <property type="molecule type" value="Genomic_DNA"/>
</dbReference>
<dbReference type="PANTHER" id="PTHR33987:SF1">
    <property type="entry name" value="CALCINEURIN-LIKE METALLO-PHOSPHOESTERASE SUPERFAMILY PROTEIN"/>
    <property type="match status" value="1"/>
</dbReference>
<name>A0ABW7H190_9BURK</name>
<feature type="domain" description="PhoD-like phosphatase metallophosphatase" evidence="1">
    <location>
        <begin position="54"/>
        <end position="304"/>
    </location>
</feature>
<reference evidence="2 3" key="1">
    <citation type="submission" date="2024-08" db="EMBL/GenBank/DDBJ databases">
        <authorList>
            <person name="Lu H."/>
        </authorList>
    </citation>
    <scope>NUCLEOTIDE SEQUENCE [LARGE SCALE GENOMIC DNA]</scope>
    <source>
        <strain evidence="2 3">BYS87W</strain>
    </source>
</reference>
<comment type="caution">
    <text evidence="2">The sequence shown here is derived from an EMBL/GenBank/DDBJ whole genome shotgun (WGS) entry which is preliminary data.</text>
</comment>
<evidence type="ECO:0000313" key="3">
    <source>
        <dbReference type="Proteomes" id="UP001606303"/>
    </source>
</evidence>
<dbReference type="Pfam" id="PF09423">
    <property type="entry name" value="PhoD"/>
    <property type="match status" value="1"/>
</dbReference>
<dbReference type="Gene3D" id="3.60.21.70">
    <property type="entry name" value="PhoD-like phosphatase"/>
    <property type="match status" value="1"/>
</dbReference>
<dbReference type="CDD" id="cd07389">
    <property type="entry name" value="MPP_PhoD"/>
    <property type="match status" value="1"/>
</dbReference>
<protein>
    <submittedName>
        <fullName evidence="2">Alkaline phosphatase D family protein</fullName>
    </submittedName>
</protein>
<evidence type="ECO:0000259" key="1">
    <source>
        <dbReference type="Pfam" id="PF09423"/>
    </source>
</evidence>
<evidence type="ECO:0000313" key="2">
    <source>
        <dbReference type="EMBL" id="MFG6467999.1"/>
    </source>
</evidence>
<dbReference type="InterPro" id="IPR029052">
    <property type="entry name" value="Metallo-depent_PP-like"/>
</dbReference>
<dbReference type="InterPro" id="IPR038607">
    <property type="entry name" value="PhoD-like_sf"/>
</dbReference>
<accession>A0ABW7H190</accession>
<gene>
    <name evidence="2" type="ORF">ACG01O_15340</name>
</gene>